<keyword evidence="2" id="KW-1185">Reference proteome</keyword>
<protein>
    <submittedName>
        <fullName evidence="1">Uncharacterized protein</fullName>
    </submittedName>
</protein>
<sequence>MESKLKIEYTPYSALLYQEDEFGLEFLCPGYWLEKDILLIRGDCWPKDVTSILGPAGHCLSNVPEDCAARTISA</sequence>
<accession>A0A182W6B7</accession>
<reference evidence="2" key="1">
    <citation type="submission" date="2013-03" db="EMBL/GenBank/DDBJ databases">
        <title>The Genome Sequence of Anopheles minimus MINIMUS1.</title>
        <authorList>
            <consortium name="The Broad Institute Genomics Platform"/>
            <person name="Neafsey D.E."/>
            <person name="Walton C."/>
            <person name="Walker B."/>
            <person name="Young S.K."/>
            <person name="Zeng Q."/>
            <person name="Gargeya S."/>
            <person name="Fitzgerald M."/>
            <person name="Haas B."/>
            <person name="Abouelleil A."/>
            <person name="Allen A.W."/>
            <person name="Alvarado L."/>
            <person name="Arachchi H.M."/>
            <person name="Berlin A.M."/>
            <person name="Chapman S.B."/>
            <person name="Gainer-Dewar J."/>
            <person name="Goldberg J."/>
            <person name="Griggs A."/>
            <person name="Gujja S."/>
            <person name="Hansen M."/>
            <person name="Howarth C."/>
            <person name="Imamovic A."/>
            <person name="Ireland A."/>
            <person name="Larimer J."/>
            <person name="McCowan C."/>
            <person name="Murphy C."/>
            <person name="Pearson M."/>
            <person name="Poon T.W."/>
            <person name="Priest M."/>
            <person name="Roberts A."/>
            <person name="Saif S."/>
            <person name="Shea T."/>
            <person name="Sisk P."/>
            <person name="Sykes S."/>
            <person name="Wortman J."/>
            <person name="Nusbaum C."/>
            <person name="Birren B."/>
        </authorList>
    </citation>
    <scope>NUCLEOTIDE SEQUENCE [LARGE SCALE GENOMIC DNA]</scope>
    <source>
        <strain evidence="2">MINIMUS1</strain>
    </source>
</reference>
<dbReference type="EnsemblMetazoa" id="AMIN005883-RA">
    <property type="protein sequence ID" value="AMIN005883-PA"/>
    <property type="gene ID" value="AMIN005883"/>
</dbReference>
<organism evidence="1 2">
    <name type="scientific">Anopheles minimus</name>
    <dbReference type="NCBI Taxonomy" id="112268"/>
    <lineage>
        <taxon>Eukaryota</taxon>
        <taxon>Metazoa</taxon>
        <taxon>Ecdysozoa</taxon>
        <taxon>Arthropoda</taxon>
        <taxon>Hexapoda</taxon>
        <taxon>Insecta</taxon>
        <taxon>Pterygota</taxon>
        <taxon>Neoptera</taxon>
        <taxon>Endopterygota</taxon>
        <taxon>Diptera</taxon>
        <taxon>Nematocera</taxon>
        <taxon>Culicoidea</taxon>
        <taxon>Culicidae</taxon>
        <taxon>Anophelinae</taxon>
        <taxon>Anopheles</taxon>
    </lineage>
</organism>
<name>A0A182W6B7_9DIPT</name>
<dbReference type="AlphaFoldDB" id="A0A182W6B7"/>
<dbReference type="Proteomes" id="UP000075920">
    <property type="component" value="Unassembled WGS sequence"/>
</dbReference>
<evidence type="ECO:0000313" key="2">
    <source>
        <dbReference type="Proteomes" id="UP000075920"/>
    </source>
</evidence>
<reference evidence="1" key="2">
    <citation type="submission" date="2020-05" db="UniProtKB">
        <authorList>
            <consortium name="EnsemblMetazoa"/>
        </authorList>
    </citation>
    <scope>IDENTIFICATION</scope>
    <source>
        <strain evidence="1">MINIMUS1</strain>
    </source>
</reference>
<dbReference type="VEuPathDB" id="VectorBase:AMIN005883"/>
<evidence type="ECO:0000313" key="1">
    <source>
        <dbReference type="EnsemblMetazoa" id="AMIN005883-PA"/>
    </source>
</evidence>
<proteinExistence type="predicted"/>